<evidence type="ECO:0000313" key="21">
    <source>
        <dbReference type="RefSeq" id="XP_027084346.2"/>
    </source>
</evidence>
<dbReference type="GO" id="GO:0015276">
    <property type="term" value="F:ligand-gated monoatomic ion channel activity"/>
    <property type="evidence" value="ECO:0007669"/>
    <property type="project" value="InterPro"/>
</dbReference>
<feature type="transmembrane region" description="Helical" evidence="18">
    <location>
        <begin position="610"/>
        <end position="628"/>
    </location>
</feature>
<evidence type="ECO:0000256" key="6">
    <source>
        <dbReference type="ARBA" id="ARBA00022729"/>
    </source>
</evidence>
<dbReference type="Pfam" id="PF00060">
    <property type="entry name" value="Lig_chan"/>
    <property type="match status" value="1"/>
</dbReference>
<keyword evidence="10 15" id="KW-0675">Receptor</keyword>
<evidence type="ECO:0000313" key="20">
    <source>
        <dbReference type="Proteomes" id="UP001652660"/>
    </source>
</evidence>
<evidence type="ECO:0000259" key="19">
    <source>
        <dbReference type="SMART" id="SM00079"/>
    </source>
</evidence>
<organism evidence="20 21">
    <name type="scientific">Coffea arabica</name>
    <name type="common">Arabian coffee</name>
    <dbReference type="NCBI Taxonomy" id="13443"/>
    <lineage>
        <taxon>Eukaryota</taxon>
        <taxon>Viridiplantae</taxon>
        <taxon>Streptophyta</taxon>
        <taxon>Embryophyta</taxon>
        <taxon>Tracheophyta</taxon>
        <taxon>Spermatophyta</taxon>
        <taxon>Magnoliopsida</taxon>
        <taxon>eudicotyledons</taxon>
        <taxon>Gunneridae</taxon>
        <taxon>Pentapetalae</taxon>
        <taxon>asterids</taxon>
        <taxon>lamiids</taxon>
        <taxon>Gentianales</taxon>
        <taxon>Rubiaceae</taxon>
        <taxon>Ixoroideae</taxon>
        <taxon>Gardenieae complex</taxon>
        <taxon>Bertiereae - Coffeeae clade</taxon>
        <taxon>Coffeeae</taxon>
        <taxon>Coffea</taxon>
    </lineage>
</organism>
<keyword evidence="12 15" id="KW-1071">Ligand-gated ion channel</keyword>
<dbReference type="Gene3D" id="3.40.50.2300">
    <property type="match status" value="2"/>
</dbReference>
<name>A0A6P6U2N0_COFAR</name>
<keyword evidence="5 18" id="KW-0812">Transmembrane</keyword>
<evidence type="ECO:0000256" key="18">
    <source>
        <dbReference type="SAM" id="Phobius"/>
    </source>
</evidence>
<dbReference type="InterPro" id="IPR001320">
    <property type="entry name" value="Iontro_rcpt_C"/>
</dbReference>
<feature type="transmembrane region" description="Helical" evidence="18">
    <location>
        <begin position="847"/>
        <end position="871"/>
    </location>
</feature>
<evidence type="ECO:0000256" key="7">
    <source>
        <dbReference type="ARBA" id="ARBA00022989"/>
    </source>
</evidence>
<accession>A0A6P6U2N0</accession>
<protein>
    <recommendedName>
        <fullName evidence="15">Glutamate receptor</fullName>
    </recommendedName>
</protein>
<evidence type="ECO:0000256" key="15">
    <source>
        <dbReference type="PIRNR" id="PIRNR037090"/>
    </source>
</evidence>
<keyword evidence="11" id="KW-0325">Glycoprotein</keyword>
<evidence type="ECO:0000256" key="1">
    <source>
        <dbReference type="ARBA" id="ARBA00004141"/>
    </source>
</evidence>
<dbReference type="RefSeq" id="XP_027084346.2">
    <property type="nucleotide sequence ID" value="XM_027228545.2"/>
</dbReference>
<comment type="similarity">
    <text evidence="2 15">Belongs to the glutamate-gated ion channel (TC 1.A.10.1) family.</text>
</comment>
<proteinExistence type="inferred from homology"/>
<evidence type="ECO:0000256" key="5">
    <source>
        <dbReference type="ARBA" id="ARBA00022692"/>
    </source>
</evidence>
<evidence type="ECO:0000256" key="4">
    <source>
        <dbReference type="ARBA" id="ARBA00022448"/>
    </source>
</evidence>
<dbReference type="PANTHER" id="PTHR34836">
    <property type="entry name" value="OS06G0188250 PROTEIN"/>
    <property type="match status" value="1"/>
</dbReference>
<evidence type="ECO:0000256" key="17">
    <source>
        <dbReference type="SAM" id="MobiDB-lite"/>
    </source>
</evidence>
<keyword evidence="20" id="KW-1185">Reference proteome</keyword>
<dbReference type="Gene3D" id="1.10.287.70">
    <property type="match status" value="1"/>
</dbReference>
<evidence type="ECO:0000256" key="16">
    <source>
        <dbReference type="PIRSR" id="PIRSR037090-50"/>
    </source>
</evidence>
<sequence>MNLCSHRENVLLHDQTNEVKEMSRKDTLMGVLSIALFLCFQVPFAEAAAENITIPVNVGVVLDADTEIGKMGMKCISMALSDLYASHGSSYRTRLVLNTRDSKNTVVGAAAAALDLLKNVEVQAILGPMTSMQANFVINLGDVAQVPIISFSATRPSLSYTRSEFFFRATLNDLSQVQAISAFIHAFGWKAAVPIYVHNEFGEGIIPFLNDALEEINTNLPYRSVIHPLASDDEILKELYKLMTMQTRIFIVHMPFSLGSRLFMKAKEIGMMSKGYVWITTDGMTNFLKLENSTIARSMQGVIGIKPHLRVTKRLQDFAYRWRNNSQEEASIQDLNIYGLWAYDVTIALAMAVEKIGPRYFSFQRINVSNGSMDLDSFPVSTVGKDLQHALVGTSFTGISGDFHFKNRQLDTSIFEIINVVGKEKKVIGFWTTENGTPRNLTSMSGDPILPSSAASLDILWPGDSKSIPKGWVIPTNEKKLRIGVPVKDGFSKFVRVINDPKSNTPKVLGFCIDIFDAVMATLPYHVPYDYFPFENADGKSAGSYDDMIYQVYLGNFDAVVGDITIIANRSNYVDFTLPYTESGVTMIVPVKDKKQKTAWVFLKPLTWDLWLTSVCFFIFFAFVIWILERKSNEEFGQTAPQQLGTSLWFSFSTMVFSQREKVVTGLARFVVIIWCFVVLILTQSYTASLTSMLTVSQLEPTLTSIDQLIQNGVKVGYPKGSFVLALLKQLNFNEANLKMYYSLADLHKAFLYGRVAAAFDELPYMKPFVAKYCSKYTMVAPTLKAGGFGFAFPKGSPLLPDVSRGILTITEGPEMSKIEKGWFGEQNVCPDLTTTTSSNRVDVNSFWGLFLIVGAASILALIVFFSMLLYEHRNLFMGAGKSKRIDPSPTIGPSNSSEEIEGSGKDKEDSVINHSQQNSMSRSTSVEDNEEMNEG</sequence>
<feature type="region of interest" description="Disordered" evidence="17">
    <location>
        <begin position="882"/>
        <end position="936"/>
    </location>
</feature>
<dbReference type="SMART" id="SM00079">
    <property type="entry name" value="PBPe"/>
    <property type="match status" value="1"/>
</dbReference>
<dbReference type="CDD" id="cd19990">
    <property type="entry name" value="PBP1_GABAb_receptor_plant"/>
    <property type="match status" value="1"/>
</dbReference>
<dbReference type="SUPFAM" id="SSF53822">
    <property type="entry name" value="Periplasmic binding protein-like I"/>
    <property type="match status" value="1"/>
</dbReference>
<evidence type="ECO:0000256" key="12">
    <source>
        <dbReference type="ARBA" id="ARBA00023286"/>
    </source>
</evidence>
<keyword evidence="16" id="KW-1015">Disulfide bond</keyword>
<comment type="function">
    <text evidence="14">Glutamate-gated receptor that probably acts as a non-selective cation channel. May be involved in light-signal transduction and calcium homeostasis via the regulation of calcium influx into cells.</text>
</comment>
<dbReference type="CDD" id="cd13686">
    <property type="entry name" value="GluR_Plant"/>
    <property type="match status" value="1"/>
</dbReference>
<keyword evidence="4 15" id="KW-0813">Transport</keyword>
<dbReference type="Pfam" id="PF01094">
    <property type="entry name" value="ANF_receptor"/>
    <property type="match status" value="1"/>
</dbReference>
<dbReference type="InterPro" id="IPR017103">
    <property type="entry name" value="Iontropic_Glu_rcpt_pln"/>
</dbReference>
<keyword evidence="13 15" id="KW-0407">Ion channel</keyword>
<comment type="subcellular location">
    <subcellularLocation>
        <location evidence="1">Membrane</location>
        <topology evidence="1">Multi-pass membrane protein</topology>
    </subcellularLocation>
</comment>
<dbReference type="Gene3D" id="3.40.190.10">
    <property type="entry name" value="Periplasmic binding protein-like II"/>
    <property type="match status" value="2"/>
</dbReference>
<dbReference type="PANTHER" id="PTHR34836:SF1">
    <property type="entry name" value="OS09G0428600 PROTEIN"/>
    <property type="match status" value="1"/>
</dbReference>
<keyword evidence="9 15" id="KW-0472">Membrane</keyword>
<feature type="compositionally biased region" description="Polar residues" evidence="17">
    <location>
        <begin position="913"/>
        <end position="927"/>
    </location>
</feature>
<feature type="transmembrane region" description="Helical" evidence="18">
    <location>
        <begin position="663"/>
        <end position="682"/>
    </location>
</feature>
<evidence type="ECO:0000256" key="11">
    <source>
        <dbReference type="ARBA" id="ARBA00023180"/>
    </source>
</evidence>
<evidence type="ECO:0000256" key="8">
    <source>
        <dbReference type="ARBA" id="ARBA00023065"/>
    </source>
</evidence>
<dbReference type="PIRSF" id="PIRSF037090">
    <property type="entry name" value="Iontro_Glu-like_rcpt_pln"/>
    <property type="match status" value="1"/>
</dbReference>
<dbReference type="InterPro" id="IPR044440">
    <property type="entry name" value="GABAb_receptor_plant_PBP1"/>
</dbReference>
<dbReference type="SUPFAM" id="SSF81324">
    <property type="entry name" value="Voltage-gated potassium channels"/>
    <property type="match status" value="1"/>
</dbReference>
<dbReference type="SUPFAM" id="SSF53850">
    <property type="entry name" value="Periplasmic binding protein-like II"/>
    <property type="match status" value="1"/>
</dbReference>
<dbReference type="AlphaFoldDB" id="A0A6P6U2N0"/>
<gene>
    <name evidence="21" type="primary">LOC113706618</name>
</gene>
<evidence type="ECO:0000256" key="3">
    <source>
        <dbReference type="ARBA" id="ARBA00011095"/>
    </source>
</evidence>
<evidence type="ECO:0000256" key="14">
    <source>
        <dbReference type="ARBA" id="ARBA00049638"/>
    </source>
</evidence>
<evidence type="ECO:0000256" key="13">
    <source>
        <dbReference type="ARBA" id="ARBA00023303"/>
    </source>
</evidence>
<evidence type="ECO:0000256" key="10">
    <source>
        <dbReference type="ARBA" id="ARBA00023170"/>
    </source>
</evidence>
<reference evidence="20" key="1">
    <citation type="journal article" date="2025" name="Foods">
        <title>Unveiling the Microbial Signatures of Arabica Coffee Cherries: Insights into Ripeness Specific Diversity, Functional Traits, and Implications for Quality and Safety.</title>
        <authorList>
            <consortium name="RefSeq"/>
            <person name="Tenea G.N."/>
            <person name="Cifuentes V."/>
            <person name="Reyes P."/>
            <person name="Cevallos-Vallejos M."/>
        </authorList>
    </citation>
    <scope>NUCLEOTIDE SEQUENCE [LARGE SCALE GENOMIC DNA]</scope>
</reference>
<dbReference type="InterPro" id="IPR019594">
    <property type="entry name" value="Glu/Gly-bd"/>
</dbReference>
<comment type="function">
    <text evidence="15">Glutamate-gated receptor that probably acts as non-selective cation channel.</text>
</comment>
<dbReference type="GeneID" id="113706618"/>
<evidence type="ECO:0000256" key="2">
    <source>
        <dbReference type="ARBA" id="ARBA00008685"/>
    </source>
</evidence>
<feature type="compositionally biased region" description="Basic and acidic residues" evidence="17">
    <location>
        <begin position="903"/>
        <end position="912"/>
    </location>
</feature>
<evidence type="ECO:0000256" key="9">
    <source>
        <dbReference type="ARBA" id="ARBA00023136"/>
    </source>
</evidence>
<keyword evidence="7 18" id="KW-1133">Transmembrane helix</keyword>
<dbReference type="GO" id="GO:0016020">
    <property type="term" value="C:membrane"/>
    <property type="evidence" value="ECO:0007669"/>
    <property type="project" value="UniProtKB-SubCell"/>
</dbReference>
<dbReference type="InterPro" id="IPR015683">
    <property type="entry name" value="Ionotropic_Glu_rcpt"/>
</dbReference>
<dbReference type="OrthoDB" id="5984008at2759"/>
<reference evidence="21" key="2">
    <citation type="submission" date="2025-08" db="UniProtKB">
        <authorList>
            <consortium name="RefSeq"/>
        </authorList>
    </citation>
    <scope>IDENTIFICATION</scope>
    <source>
        <tissue evidence="21">Leaves</tissue>
    </source>
</reference>
<feature type="disulfide bond" evidence="16">
    <location>
        <begin position="774"/>
        <end position="830"/>
    </location>
</feature>
<keyword evidence="6" id="KW-0732">Signal</keyword>
<feature type="domain" description="Ionotropic glutamate receptor C-terminal" evidence="19">
    <location>
        <begin position="480"/>
        <end position="826"/>
    </location>
</feature>
<comment type="subunit">
    <text evidence="3">May form heteromers.</text>
</comment>
<dbReference type="Proteomes" id="UP001652660">
    <property type="component" value="Chromosome 8c"/>
</dbReference>
<dbReference type="Pfam" id="PF10613">
    <property type="entry name" value="Lig_chan-Glu_bd"/>
    <property type="match status" value="1"/>
</dbReference>
<dbReference type="InterPro" id="IPR028082">
    <property type="entry name" value="Peripla_BP_I"/>
</dbReference>
<keyword evidence="8 15" id="KW-0406">Ion transport</keyword>
<dbReference type="InterPro" id="IPR001828">
    <property type="entry name" value="ANF_lig-bd_rcpt"/>
</dbReference>